<accession>A0A0N4WSH3</accession>
<dbReference type="AlphaFoldDB" id="A0A0N4WSH3"/>
<dbReference type="WBParaSite" id="HPLM_0001449101-mRNA-1">
    <property type="protein sequence ID" value="HPLM_0001449101-mRNA-1"/>
    <property type="gene ID" value="HPLM_0001449101"/>
</dbReference>
<evidence type="ECO:0000313" key="2">
    <source>
        <dbReference type="Proteomes" id="UP000268014"/>
    </source>
</evidence>
<reference evidence="1 2" key="2">
    <citation type="submission" date="2018-11" db="EMBL/GenBank/DDBJ databases">
        <authorList>
            <consortium name="Pathogen Informatics"/>
        </authorList>
    </citation>
    <scope>NUCLEOTIDE SEQUENCE [LARGE SCALE GENOMIC DNA]</scope>
    <source>
        <strain evidence="1 2">MHpl1</strain>
    </source>
</reference>
<organism evidence="3">
    <name type="scientific">Haemonchus placei</name>
    <name type="common">Barber's pole worm</name>
    <dbReference type="NCBI Taxonomy" id="6290"/>
    <lineage>
        <taxon>Eukaryota</taxon>
        <taxon>Metazoa</taxon>
        <taxon>Ecdysozoa</taxon>
        <taxon>Nematoda</taxon>
        <taxon>Chromadorea</taxon>
        <taxon>Rhabditida</taxon>
        <taxon>Rhabditina</taxon>
        <taxon>Rhabditomorpha</taxon>
        <taxon>Strongyloidea</taxon>
        <taxon>Trichostrongylidae</taxon>
        <taxon>Haemonchus</taxon>
    </lineage>
</organism>
<reference evidence="3" key="1">
    <citation type="submission" date="2017-02" db="UniProtKB">
        <authorList>
            <consortium name="WormBaseParasite"/>
        </authorList>
    </citation>
    <scope>IDENTIFICATION</scope>
</reference>
<dbReference type="EMBL" id="UZAF01018588">
    <property type="protein sequence ID" value="VDO52948.1"/>
    <property type="molecule type" value="Genomic_DNA"/>
</dbReference>
<sequence>MNNRPYIESVYYTAERKKQLDTVTNERVVPSSSIPDHYLAPKRTNGKPLIESSYCLSSASVNHFMEKQRMTGFSYDAEILGTTSTEQEMLDDQNLKASVLRNISLLRPTKH</sequence>
<protein>
    <submittedName>
        <fullName evidence="1 3">Uncharacterized protein</fullName>
    </submittedName>
</protein>
<gene>
    <name evidence="1" type="ORF">HPLM_LOCUS14483</name>
</gene>
<name>A0A0N4WSH3_HAEPC</name>
<evidence type="ECO:0000313" key="1">
    <source>
        <dbReference type="EMBL" id="VDO52948.1"/>
    </source>
</evidence>
<dbReference type="Proteomes" id="UP000268014">
    <property type="component" value="Unassembled WGS sequence"/>
</dbReference>
<keyword evidence="2" id="KW-1185">Reference proteome</keyword>
<evidence type="ECO:0000313" key="3">
    <source>
        <dbReference type="WBParaSite" id="HPLM_0001449101-mRNA-1"/>
    </source>
</evidence>
<proteinExistence type="predicted"/>